<dbReference type="Proteomes" id="UP000240934">
    <property type="component" value="Segment"/>
</dbReference>
<accession>A0A2H4YF78</accession>
<protein>
    <submittedName>
        <fullName evidence="1">Uncharacterized protein</fullName>
    </submittedName>
</protein>
<reference evidence="1 2" key="1">
    <citation type="submission" date="2017-10" db="EMBL/GenBank/DDBJ databases">
        <title>Antibacterial composition for extension of chilled fish shelf life and decreasing of risk of food-borne infections, bacteriophage strains for its preparation.</title>
        <authorList>
            <person name="Zulkarneev E.R."/>
            <person name="Aleshkin A.V."/>
            <person name="Rubalsky O.V."/>
            <person name="Kiseleva I.A."/>
            <person name="Rubalskii E.O."/>
            <person name="Lebedev S.N."/>
        </authorList>
    </citation>
    <scope>NUCLEOTIDE SEQUENCE [LARGE SCALE GENOMIC DNA]</scope>
</reference>
<proteinExistence type="predicted"/>
<organism evidence="1 2">
    <name type="scientific">Aeromonas phage Ah1</name>
    <dbReference type="NCBI Taxonomy" id="2053701"/>
    <lineage>
        <taxon>Viruses</taxon>
        <taxon>Duplodnaviria</taxon>
        <taxon>Heunggongvirae</taxon>
        <taxon>Uroviricota</taxon>
        <taxon>Caudoviricetes</taxon>
        <taxon>Pantevenvirales</taxon>
        <taxon>Straboviridae</taxon>
        <taxon>Cinqassovirus</taxon>
        <taxon>Cinqassovirus ah1</taxon>
    </lineage>
</organism>
<dbReference type="EMBL" id="MG250483">
    <property type="protein sequence ID" value="AUE22820.1"/>
    <property type="molecule type" value="Genomic_DNA"/>
</dbReference>
<sequence length="74" mass="8614">MFEENEIVLALYDGVMYLGKYVRQCGESHIVKLESRNLTTTILRNNIWDTCCFNLPDSFRKDAINLLMNVANRV</sequence>
<evidence type="ECO:0000313" key="1">
    <source>
        <dbReference type="EMBL" id="AUE22820.1"/>
    </source>
</evidence>
<gene>
    <name evidence="1" type="ORF">Ah1_00302</name>
</gene>
<evidence type="ECO:0000313" key="2">
    <source>
        <dbReference type="Proteomes" id="UP000240934"/>
    </source>
</evidence>
<name>A0A2H4YF78_9CAUD</name>
<keyword evidence="2" id="KW-1185">Reference proteome</keyword>